<keyword evidence="20" id="KW-1185">Reference proteome</keyword>
<evidence type="ECO:0000256" key="15">
    <source>
        <dbReference type="ARBA" id="ARBA00040458"/>
    </source>
</evidence>
<evidence type="ECO:0000256" key="1">
    <source>
        <dbReference type="ARBA" id="ARBA00004114"/>
    </source>
</evidence>
<keyword evidence="11" id="KW-0175">Coiled coil</keyword>
<evidence type="ECO:0000256" key="12">
    <source>
        <dbReference type="ARBA" id="ARBA00023069"/>
    </source>
</evidence>
<dbReference type="GO" id="GO:0031514">
    <property type="term" value="C:motile cilium"/>
    <property type="evidence" value="ECO:0007669"/>
    <property type="project" value="UniProtKB-SubCell"/>
</dbReference>
<keyword evidence="14" id="KW-0966">Cell projection</keyword>
<keyword evidence="9" id="KW-0282">Flagellum</keyword>
<evidence type="ECO:0000256" key="17">
    <source>
        <dbReference type="ARBA" id="ARBA00043200"/>
    </source>
</evidence>
<organism evidence="19 20">
    <name type="scientific">Coregonus suidteri</name>
    <dbReference type="NCBI Taxonomy" id="861788"/>
    <lineage>
        <taxon>Eukaryota</taxon>
        <taxon>Metazoa</taxon>
        <taxon>Chordata</taxon>
        <taxon>Craniata</taxon>
        <taxon>Vertebrata</taxon>
        <taxon>Euteleostomi</taxon>
        <taxon>Actinopterygii</taxon>
        <taxon>Neopterygii</taxon>
        <taxon>Teleostei</taxon>
        <taxon>Protacanthopterygii</taxon>
        <taxon>Salmoniformes</taxon>
        <taxon>Salmonidae</taxon>
        <taxon>Coregoninae</taxon>
        <taxon>Coregonus</taxon>
    </lineage>
</organism>
<gene>
    <name evidence="19" type="ORF">J4Q44_G00234710</name>
</gene>
<evidence type="ECO:0000256" key="7">
    <source>
        <dbReference type="ARBA" id="ARBA00022701"/>
    </source>
</evidence>
<dbReference type="PANTHER" id="PTHR23162:SF8">
    <property type="entry name" value="OUTER DENSE FIBER PROTEIN 2"/>
    <property type="match status" value="1"/>
</dbReference>
<feature type="compositionally biased region" description="Low complexity" evidence="18">
    <location>
        <begin position="11"/>
        <end position="20"/>
    </location>
</feature>
<evidence type="ECO:0000256" key="16">
    <source>
        <dbReference type="ARBA" id="ARBA00041830"/>
    </source>
</evidence>
<evidence type="ECO:0000256" key="14">
    <source>
        <dbReference type="ARBA" id="ARBA00023273"/>
    </source>
</evidence>
<evidence type="ECO:0000256" key="11">
    <source>
        <dbReference type="ARBA" id="ARBA00023054"/>
    </source>
</evidence>
<name>A0AAN8QNV4_9TELE</name>
<evidence type="ECO:0000256" key="18">
    <source>
        <dbReference type="SAM" id="MobiDB-lite"/>
    </source>
</evidence>
<comment type="subcellular location">
    <subcellularLocation>
        <location evidence="2">Cell projection</location>
        <location evidence="2">Cilium</location>
        <location evidence="2">Flagellum</location>
    </subcellularLocation>
    <subcellularLocation>
        <location evidence="1">Cytoplasm</location>
        <location evidence="1">Cytoskeleton</location>
        <location evidence="1">Microtubule organizing center</location>
        <location evidence="1">Centrosome</location>
        <location evidence="1">Centriole</location>
    </subcellularLocation>
    <subcellularLocation>
        <location evidence="3">Cytoplasm</location>
        <location evidence="3">Cytoskeleton</location>
        <location evidence="3">Spindle pole</location>
    </subcellularLocation>
</comment>
<dbReference type="GO" id="GO:0000922">
    <property type="term" value="C:spindle pole"/>
    <property type="evidence" value="ECO:0007669"/>
    <property type="project" value="UniProtKB-SubCell"/>
</dbReference>
<comment type="caution">
    <text evidence="19">The sequence shown here is derived from an EMBL/GenBank/DDBJ whole genome shotgun (WGS) entry which is preliminary data.</text>
</comment>
<evidence type="ECO:0000256" key="10">
    <source>
        <dbReference type="ARBA" id="ARBA00022871"/>
    </source>
</evidence>
<evidence type="ECO:0000256" key="5">
    <source>
        <dbReference type="ARBA" id="ARBA00022473"/>
    </source>
</evidence>
<reference evidence="19 20" key="1">
    <citation type="submission" date="2021-04" db="EMBL/GenBank/DDBJ databases">
        <authorList>
            <person name="De Guttry C."/>
            <person name="Zahm M."/>
            <person name="Klopp C."/>
            <person name="Cabau C."/>
            <person name="Louis A."/>
            <person name="Berthelot C."/>
            <person name="Parey E."/>
            <person name="Roest Crollius H."/>
            <person name="Montfort J."/>
            <person name="Robinson-Rechavi M."/>
            <person name="Bucao C."/>
            <person name="Bouchez O."/>
            <person name="Gislard M."/>
            <person name="Lluch J."/>
            <person name="Milhes M."/>
            <person name="Lampietro C."/>
            <person name="Lopez Roques C."/>
            <person name="Donnadieu C."/>
            <person name="Braasch I."/>
            <person name="Desvignes T."/>
            <person name="Postlethwait J."/>
            <person name="Bobe J."/>
            <person name="Wedekind C."/>
            <person name="Guiguen Y."/>
        </authorList>
    </citation>
    <scope>NUCLEOTIDE SEQUENCE [LARGE SCALE GENOMIC DNA]</scope>
    <source>
        <strain evidence="19">Cs_M1</strain>
        <tissue evidence="19">Blood</tissue>
    </source>
</reference>
<evidence type="ECO:0000256" key="6">
    <source>
        <dbReference type="ARBA" id="ARBA00022490"/>
    </source>
</evidence>
<sequence length="249" mass="28834">MAARSKEMEQTQEQQQEEIQALLEQLEDLKQQSEEDKETAGEGDLSWQRPFLQLRAGVPATPKRQLEVEITVLKNQVTEMTAQIHTVEEKGRAETEGLLDRLHRLTSDNSVNKLVNLTQSQSEAQQLKSSVKKLESQVENYKSKVQRARLESEEYCLKLEISEKDAQEMKADLESDIVQLREAQEETHTQERRNTEQHNTPTELRHKVEQQGCLVETFQEKNVLLLEGNTILKHKMESIERWRDDSGIS</sequence>
<evidence type="ECO:0000256" key="8">
    <source>
        <dbReference type="ARBA" id="ARBA00022782"/>
    </source>
</evidence>
<feature type="region of interest" description="Disordered" evidence="18">
    <location>
        <begin position="1"/>
        <end position="20"/>
    </location>
</feature>
<keyword evidence="7" id="KW-0493">Microtubule</keyword>
<dbReference type="InterPro" id="IPR026099">
    <property type="entry name" value="Odf2-rel"/>
</dbReference>
<dbReference type="GO" id="GO:1902017">
    <property type="term" value="P:regulation of cilium assembly"/>
    <property type="evidence" value="ECO:0007669"/>
    <property type="project" value="TreeGrafter"/>
</dbReference>
<dbReference type="GO" id="GO:0030154">
    <property type="term" value="P:cell differentiation"/>
    <property type="evidence" value="ECO:0007669"/>
    <property type="project" value="UniProtKB-KW"/>
</dbReference>
<dbReference type="PANTHER" id="PTHR23162">
    <property type="entry name" value="OUTER DENSE FIBER OF SPERM TAILS 2"/>
    <property type="match status" value="1"/>
</dbReference>
<evidence type="ECO:0000256" key="9">
    <source>
        <dbReference type="ARBA" id="ARBA00022846"/>
    </source>
</evidence>
<dbReference type="EMBL" id="JAGTTL010000021">
    <property type="protein sequence ID" value="KAK6306546.1"/>
    <property type="molecule type" value="Genomic_DNA"/>
</dbReference>
<evidence type="ECO:0000313" key="20">
    <source>
        <dbReference type="Proteomes" id="UP001356427"/>
    </source>
</evidence>
<dbReference type="GO" id="GO:0005874">
    <property type="term" value="C:microtubule"/>
    <property type="evidence" value="ECO:0007669"/>
    <property type="project" value="UniProtKB-KW"/>
</dbReference>
<keyword evidence="8" id="KW-0221">Differentiation</keyword>
<dbReference type="GO" id="GO:0005814">
    <property type="term" value="C:centriole"/>
    <property type="evidence" value="ECO:0007669"/>
    <property type="project" value="UniProtKB-SubCell"/>
</dbReference>
<evidence type="ECO:0000313" key="19">
    <source>
        <dbReference type="EMBL" id="KAK6306546.1"/>
    </source>
</evidence>
<keyword evidence="10" id="KW-0744">Spermatogenesis</keyword>
<proteinExistence type="inferred from homology"/>
<feature type="region of interest" description="Disordered" evidence="18">
    <location>
        <begin position="184"/>
        <end position="205"/>
    </location>
</feature>
<evidence type="ECO:0000256" key="3">
    <source>
        <dbReference type="ARBA" id="ARBA00004647"/>
    </source>
</evidence>
<keyword evidence="13" id="KW-0206">Cytoskeleton</keyword>
<keyword evidence="6" id="KW-0963">Cytoplasm</keyword>
<keyword evidence="12" id="KW-0969">Cilium</keyword>
<feature type="compositionally biased region" description="Basic and acidic residues" evidence="18">
    <location>
        <begin position="27"/>
        <end position="40"/>
    </location>
</feature>
<dbReference type="GO" id="GO:0005813">
    <property type="term" value="C:centrosome"/>
    <property type="evidence" value="ECO:0007669"/>
    <property type="project" value="TreeGrafter"/>
</dbReference>
<evidence type="ECO:0000256" key="4">
    <source>
        <dbReference type="ARBA" id="ARBA00009316"/>
    </source>
</evidence>
<dbReference type="GO" id="GO:0007283">
    <property type="term" value="P:spermatogenesis"/>
    <property type="evidence" value="ECO:0007669"/>
    <property type="project" value="UniProtKB-KW"/>
</dbReference>
<dbReference type="Proteomes" id="UP001356427">
    <property type="component" value="Unassembled WGS sequence"/>
</dbReference>
<feature type="region of interest" description="Disordered" evidence="18">
    <location>
        <begin position="25"/>
        <end position="46"/>
    </location>
</feature>
<accession>A0AAN8QNV4</accession>
<dbReference type="AlphaFoldDB" id="A0AAN8QNV4"/>
<feature type="compositionally biased region" description="Basic and acidic residues" evidence="18">
    <location>
        <begin position="184"/>
        <end position="196"/>
    </location>
</feature>
<comment type="similarity">
    <text evidence="4">Belongs to the ODF2 family.</text>
</comment>
<keyword evidence="5" id="KW-0217">Developmental protein</keyword>
<protein>
    <recommendedName>
        <fullName evidence="15">Outer dense fiber protein 2</fullName>
    </recommendedName>
    <alternativeName>
        <fullName evidence="16">Cenexin</fullName>
    </alternativeName>
    <alternativeName>
        <fullName evidence="17">Outer dense fiber of sperm tails protein 2</fullName>
    </alternativeName>
</protein>
<evidence type="ECO:0000256" key="13">
    <source>
        <dbReference type="ARBA" id="ARBA00023212"/>
    </source>
</evidence>
<evidence type="ECO:0000256" key="2">
    <source>
        <dbReference type="ARBA" id="ARBA00004230"/>
    </source>
</evidence>